<dbReference type="Proteomes" id="UP000238348">
    <property type="component" value="Chromosome"/>
</dbReference>
<dbReference type="RefSeq" id="WP_104978917.1">
    <property type="nucleotide sequence ID" value="NZ_CP012673.1"/>
</dbReference>
<dbReference type="EMBL" id="CP012673">
    <property type="protein sequence ID" value="AUX41091.1"/>
    <property type="molecule type" value="Genomic_DNA"/>
</dbReference>
<sequence>MSQQTAPPGADDPRDPADPVEASDPSTAGAARIPGAAPRGRAPTSGSLRKVIDVVLKGDADLDAFCHDHHADVYRRFSDGMERSRKVTLLLHHASPAAVLASLYEAHRAATQQHEHLLTWSRRWEMEQARPRWLVALALGLVALALAAWKLSADQDARAAVARRGVLEAWRAWSAMYRAIEPFAPQDCGIVLGGPWMATPAGDALCREVRKLHDARAVRCVAPPPGAPEGEAAPLDRAARSTGALLVAEIDEKGLAQVTPLGRLAKDPLLGRRLAIDIAAEADRKRAGIVMSALARLGAPREGFVADDVACPVDPAAPLDALALLALLVVPSCEPVQVHPRSLGCPAGTTTSDEACALARYVDAEMHLTDTRRARHLLTELRDQGAARFRTVAKLLLAHLDCKERALPAASAALRELAEGADACLLAQVSEVAACVASSAGPGAVEPAIVRLEALPIDPKGECPELLRARALARRGYWRERSERWSDALADYERAWHLSQDPRDGLSLAEVWLHEGEPGQAAKVLSGVDCDAGGPPSCHATAALLRWLAAGDALERKHAEVALLRLHEQRGSEAAVLGAPTDRLLRSLACPGPASAGCLYDVLTRPAPRGELLQALRAAERSGPPRR</sequence>
<evidence type="ECO:0000256" key="1">
    <source>
        <dbReference type="SAM" id="MobiDB-lite"/>
    </source>
</evidence>
<name>A0A2L0EP65_SORCE</name>
<dbReference type="AlphaFoldDB" id="A0A2L0EP65"/>
<accession>A0A2L0EP65</accession>
<evidence type="ECO:0000313" key="3">
    <source>
        <dbReference type="Proteomes" id="UP000238348"/>
    </source>
</evidence>
<protein>
    <submittedName>
        <fullName evidence="2">Uncharacterized protein</fullName>
    </submittedName>
</protein>
<organism evidence="2 3">
    <name type="scientific">Sorangium cellulosum</name>
    <name type="common">Polyangium cellulosum</name>
    <dbReference type="NCBI Taxonomy" id="56"/>
    <lineage>
        <taxon>Bacteria</taxon>
        <taxon>Pseudomonadati</taxon>
        <taxon>Myxococcota</taxon>
        <taxon>Polyangia</taxon>
        <taxon>Polyangiales</taxon>
        <taxon>Polyangiaceae</taxon>
        <taxon>Sorangium</taxon>
    </lineage>
</organism>
<reference evidence="2 3" key="1">
    <citation type="submission" date="2015-09" db="EMBL/GenBank/DDBJ databases">
        <title>Sorangium comparison.</title>
        <authorList>
            <person name="Zaburannyi N."/>
            <person name="Bunk B."/>
            <person name="Overmann J."/>
            <person name="Mueller R."/>
        </authorList>
    </citation>
    <scope>NUCLEOTIDE SEQUENCE [LARGE SCALE GENOMIC DNA]</scope>
    <source>
        <strain evidence="2 3">So ce26</strain>
    </source>
</reference>
<proteinExistence type="predicted"/>
<feature type="region of interest" description="Disordered" evidence="1">
    <location>
        <begin position="1"/>
        <end position="44"/>
    </location>
</feature>
<gene>
    <name evidence="2" type="ORF">SOCE26_024960</name>
</gene>
<evidence type="ECO:0000313" key="2">
    <source>
        <dbReference type="EMBL" id="AUX41091.1"/>
    </source>
</evidence>
<feature type="compositionally biased region" description="Low complexity" evidence="1">
    <location>
        <begin position="28"/>
        <end position="43"/>
    </location>
</feature>